<organism evidence="3 4">
    <name type="scientific">Patagioenas fasciata monilis</name>
    <dbReference type="NCBI Taxonomy" id="372326"/>
    <lineage>
        <taxon>Eukaryota</taxon>
        <taxon>Metazoa</taxon>
        <taxon>Chordata</taxon>
        <taxon>Craniata</taxon>
        <taxon>Vertebrata</taxon>
        <taxon>Euteleostomi</taxon>
        <taxon>Archelosauria</taxon>
        <taxon>Archosauria</taxon>
        <taxon>Dinosauria</taxon>
        <taxon>Saurischia</taxon>
        <taxon>Theropoda</taxon>
        <taxon>Coelurosauria</taxon>
        <taxon>Aves</taxon>
        <taxon>Neognathae</taxon>
        <taxon>Neoaves</taxon>
        <taxon>Columbimorphae</taxon>
        <taxon>Columbiformes</taxon>
        <taxon>Columbidae</taxon>
        <taxon>Patagioenas</taxon>
    </lineage>
</organism>
<name>A0A1V4JGP1_PATFA</name>
<evidence type="ECO:0000313" key="4">
    <source>
        <dbReference type="Proteomes" id="UP000190648"/>
    </source>
</evidence>
<evidence type="ECO:0000256" key="2">
    <source>
        <dbReference type="SAM" id="MobiDB-lite"/>
    </source>
</evidence>
<keyword evidence="1" id="KW-0727">SH2 domain</keyword>
<reference evidence="3 4" key="1">
    <citation type="submission" date="2016-02" db="EMBL/GenBank/DDBJ databases">
        <title>Band-tailed pigeon sequencing and assembly.</title>
        <authorList>
            <person name="Soares A.E."/>
            <person name="Novak B.J."/>
            <person name="Rice E.S."/>
            <person name="O'Connell B."/>
            <person name="Chang D."/>
            <person name="Weber S."/>
            <person name="Shapiro B."/>
        </authorList>
    </citation>
    <scope>NUCLEOTIDE SEQUENCE [LARGE SCALE GENOMIC DNA]</scope>
    <source>
        <strain evidence="3">BTP2013</strain>
        <tissue evidence="3">Blood</tissue>
    </source>
</reference>
<dbReference type="PANTHER" id="PTHR14098">
    <property type="entry name" value="SH2 DOMAIN CONTAINING PROTEIN"/>
    <property type="match status" value="1"/>
</dbReference>
<protein>
    <submittedName>
        <fullName evidence="3">Uncharacterized protein</fullName>
    </submittedName>
</protein>
<proteinExistence type="predicted"/>
<dbReference type="GO" id="GO:0007169">
    <property type="term" value="P:cell surface receptor protein tyrosine kinase signaling pathway"/>
    <property type="evidence" value="ECO:0007669"/>
    <property type="project" value="TreeGrafter"/>
</dbReference>
<dbReference type="STRING" id="372326.A0A1V4JGP1"/>
<dbReference type="GO" id="GO:0035556">
    <property type="term" value="P:intracellular signal transduction"/>
    <property type="evidence" value="ECO:0007669"/>
    <property type="project" value="TreeGrafter"/>
</dbReference>
<dbReference type="AlphaFoldDB" id="A0A1V4JGP1"/>
<evidence type="ECO:0000313" key="3">
    <source>
        <dbReference type="EMBL" id="OPJ70927.1"/>
    </source>
</evidence>
<dbReference type="OrthoDB" id="9945442at2759"/>
<dbReference type="EMBL" id="LSYS01007721">
    <property type="protein sequence ID" value="OPJ70927.1"/>
    <property type="molecule type" value="Genomic_DNA"/>
</dbReference>
<feature type="compositionally biased region" description="Polar residues" evidence="2">
    <location>
        <begin position="90"/>
        <end position="119"/>
    </location>
</feature>
<gene>
    <name evidence="3" type="ORF">AV530_017260</name>
</gene>
<feature type="region of interest" description="Disordered" evidence="2">
    <location>
        <begin position="79"/>
        <end position="151"/>
    </location>
</feature>
<dbReference type="GO" id="GO:0005737">
    <property type="term" value="C:cytoplasm"/>
    <property type="evidence" value="ECO:0007669"/>
    <property type="project" value="UniProtKB-ARBA"/>
</dbReference>
<sequence length="180" mass="20295">MCVDIILPIMLNKDLTMKGKSNLQSFSKVSEEEEGDYETVSSSTLEAIHALRILPAKPLQESEYAVTDLGKKAETSFQAQQYTPKHHSEASLQCTRSSKNVRSSGSTLYAENLSVKRSPSPTPYTAPRNKSKHSLVEREMQPSTQPTEKDLNKYEWYIGDYDRHEAEKALLLENTSEILP</sequence>
<dbReference type="InterPro" id="IPR051751">
    <property type="entry name" value="Immunoreceptor_sig_adapters"/>
</dbReference>
<evidence type="ECO:0000256" key="1">
    <source>
        <dbReference type="ARBA" id="ARBA00022999"/>
    </source>
</evidence>
<keyword evidence="4" id="KW-1185">Reference proteome</keyword>
<dbReference type="Proteomes" id="UP000190648">
    <property type="component" value="Unassembled WGS sequence"/>
</dbReference>
<comment type="caution">
    <text evidence="3">The sequence shown here is derived from an EMBL/GenBank/DDBJ whole genome shotgun (WGS) entry which is preliminary data.</text>
</comment>
<dbReference type="PANTHER" id="PTHR14098:SF2">
    <property type="entry name" value="CYTOKINE-DEPENDENT HEMATOPOIETIC CELL LINKER"/>
    <property type="match status" value="1"/>
</dbReference>
<accession>A0A1V4JGP1</accession>